<dbReference type="Pfam" id="PF00467">
    <property type="entry name" value="KOW"/>
    <property type="match status" value="1"/>
</dbReference>
<evidence type="ECO:0000256" key="3">
    <source>
        <dbReference type="ARBA" id="ARBA00023274"/>
    </source>
</evidence>
<dbReference type="InterPro" id="IPR005824">
    <property type="entry name" value="KOW"/>
</dbReference>
<evidence type="ECO:0000256" key="2">
    <source>
        <dbReference type="ARBA" id="ARBA00022980"/>
    </source>
</evidence>
<keyword evidence="3" id="KW-0687">Ribonucleoprotein</keyword>
<evidence type="ECO:0000259" key="6">
    <source>
        <dbReference type="SMART" id="SM00739"/>
    </source>
</evidence>
<feature type="domain" description="KOW" evidence="6">
    <location>
        <begin position="44"/>
        <end position="71"/>
    </location>
</feature>
<dbReference type="InterPro" id="IPR008991">
    <property type="entry name" value="Translation_prot_SH3-like_sf"/>
</dbReference>
<dbReference type="InterPro" id="IPR003256">
    <property type="entry name" value="Ribosomal_uL24"/>
</dbReference>
<dbReference type="Gene3D" id="2.30.30.30">
    <property type="match status" value="1"/>
</dbReference>
<keyword evidence="2 7" id="KW-0689">Ribosomal protein</keyword>
<evidence type="ECO:0000256" key="4">
    <source>
        <dbReference type="ARBA" id="ARBA00035283"/>
    </source>
</evidence>
<dbReference type="GO" id="GO:0003735">
    <property type="term" value="F:structural constituent of ribosome"/>
    <property type="evidence" value="ECO:0007669"/>
    <property type="project" value="InterPro"/>
</dbReference>
<evidence type="ECO:0000256" key="5">
    <source>
        <dbReference type="ARBA" id="ARBA00035357"/>
    </source>
</evidence>
<dbReference type="InterPro" id="IPR057264">
    <property type="entry name" value="Ribosomal_uL24_C"/>
</dbReference>
<dbReference type="GO" id="GO:0006412">
    <property type="term" value="P:translation"/>
    <property type="evidence" value="ECO:0007669"/>
    <property type="project" value="InterPro"/>
</dbReference>
<dbReference type="PROSITE" id="PS01108">
    <property type="entry name" value="RIBOSOMAL_L24"/>
    <property type="match status" value="1"/>
</dbReference>
<dbReference type="PANTHER" id="PTHR12903">
    <property type="entry name" value="MITOCHONDRIAL RIBOSOMAL PROTEIN L24"/>
    <property type="match status" value="1"/>
</dbReference>
<dbReference type="Pfam" id="PF17136">
    <property type="entry name" value="ribosomal_L24"/>
    <property type="match status" value="1"/>
</dbReference>
<proteinExistence type="inferred from homology"/>
<dbReference type="AlphaFoldDB" id="A0A0B8RUA6"/>
<dbReference type="GO" id="GO:1990904">
    <property type="term" value="C:ribonucleoprotein complex"/>
    <property type="evidence" value="ECO:0007669"/>
    <property type="project" value="UniProtKB-KW"/>
</dbReference>
<dbReference type="SMART" id="SM00739">
    <property type="entry name" value="KOW"/>
    <property type="match status" value="1"/>
</dbReference>
<dbReference type="SUPFAM" id="SSF50104">
    <property type="entry name" value="Translation proteins SH3-like domain"/>
    <property type="match status" value="1"/>
</dbReference>
<organism evidence="7">
    <name type="scientific">Philothamnus irregularis</name>
    <name type="common">brown tree snake</name>
    <dbReference type="NCBI Taxonomy" id="1899461"/>
    <lineage>
        <taxon>Eukaryota</taxon>
        <taxon>Metazoa</taxon>
        <taxon>Chordata</taxon>
        <taxon>Craniata</taxon>
        <taxon>Vertebrata</taxon>
        <taxon>Euteleostomi</taxon>
        <taxon>Lepidosauria</taxon>
        <taxon>Squamata</taxon>
        <taxon>Bifurcata</taxon>
        <taxon>Unidentata</taxon>
        <taxon>Episquamata</taxon>
        <taxon>Toxicofera</taxon>
        <taxon>Serpentes</taxon>
        <taxon>Colubroidea</taxon>
        <taxon>Colubridae</taxon>
        <taxon>Colubrinae</taxon>
        <taxon>Philothamnus</taxon>
    </lineage>
</organism>
<evidence type="ECO:0000313" key="7">
    <source>
        <dbReference type="EMBL" id="JAG67356.1"/>
    </source>
</evidence>
<dbReference type="EMBL" id="GBSH01001670">
    <property type="protein sequence ID" value="JAG67356.1"/>
    <property type="molecule type" value="Transcribed_RNA"/>
</dbReference>
<dbReference type="InterPro" id="IPR014722">
    <property type="entry name" value="Rib_uL2_dom2"/>
</dbReference>
<dbReference type="GO" id="GO:0005840">
    <property type="term" value="C:ribosome"/>
    <property type="evidence" value="ECO:0007669"/>
    <property type="project" value="UniProtKB-KW"/>
</dbReference>
<protein>
    <recommendedName>
        <fullName evidence="4">Large ribosomal subunit protein uL24m</fullName>
    </recommendedName>
    <alternativeName>
        <fullName evidence="5">39S ribosomal protein L24, mitochondrial</fullName>
    </alternativeName>
</protein>
<comment type="similarity">
    <text evidence="1">Belongs to the universal ribosomal protein uL24 family.</text>
</comment>
<sequence length="203" mass="23353">MRLTRLLAMAEKLTPPWAPELGRAGKAPRRKKPALAPIPEEEWQVFRGDTVQILSGREAGKQGQVIQVDKEQQSVLLDRLNMGYHYADTVAGRAMFAREKPLSLKEVGLVDPTDRLPTEVAWRYTEQGERVRVSIRTGRIIPKPVEQREDGIVPELWVDGPKDTSTKDALEKTYTPSLKTFQEEIMERMGIVETRRHRKTYWY</sequence>
<dbReference type="InterPro" id="IPR041988">
    <property type="entry name" value="Ribosomal_uL24_KOW"/>
</dbReference>
<dbReference type="InterPro" id="IPR005825">
    <property type="entry name" value="Ribosomal_uL24_CS"/>
</dbReference>
<reference evidence="7" key="1">
    <citation type="journal article" date="2014" name="BMC Genomics">
        <title>RNA-seq and high-definition mass spectrometry reveal the complex and divergent venoms of two rear-fanged colubrid snakes.</title>
        <authorList>
            <person name="McGivern J.J."/>
            <person name="Wray K.P."/>
            <person name="Margres M.J."/>
            <person name="Couch M.E."/>
            <person name="Mackessy S.P."/>
            <person name="Rokyta D.R."/>
        </authorList>
    </citation>
    <scope>NUCLEOTIDE SEQUENCE</scope>
    <source>
        <tissue evidence="7">Venom gland</tissue>
    </source>
</reference>
<evidence type="ECO:0000256" key="1">
    <source>
        <dbReference type="ARBA" id="ARBA00010618"/>
    </source>
</evidence>
<name>A0A0B8RUA6_9SAUR</name>
<dbReference type="GO" id="GO:0003723">
    <property type="term" value="F:RNA binding"/>
    <property type="evidence" value="ECO:0007669"/>
    <property type="project" value="InterPro"/>
</dbReference>
<accession>A0A0B8RUA6</accession>
<dbReference type="CDD" id="cd06089">
    <property type="entry name" value="KOW_RPL26"/>
    <property type="match status" value="1"/>
</dbReference>